<dbReference type="GO" id="GO:0005634">
    <property type="term" value="C:nucleus"/>
    <property type="evidence" value="ECO:0007669"/>
    <property type="project" value="UniProtKB-SubCell"/>
</dbReference>
<evidence type="ECO:0000256" key="2">
    <source>
        <dbReference type="ARBA" id="ARBA00023015"/>
    </source>
</evidence>
<comment type="caution">
    <text evidence="7">The sequence shown here is derived from an EMBL/GenBank/DDBJ whole genome shotgun (WGS) entry which is preliminary data.</text>
</comment>
<evidence type="ECO:0000256" key="5">
    <source>
        <dbReference type="ARBA" id="ARBA00023242"/>
    </source>
</evidence>
<proteinExistence type="predicted"/>
<dbReference type="PROSITE" id="PS50066">
    <property type="entry name" value="MADS_BOX_2"/>
    <property type="match status" value="1"/>
</dbReference>
<dbReference type="EMBL" id="JBFOLJ010000003">
    <property type="protein sequence ID" value="KAL2551120.1"/>
    <property type="molecule type" value="Genomic_DNA"/>
</dbReference>
<evidence type="ECO:0000256" key="1">
    <source>
        <dbReference type="ARBA" id="ARBA00004123"/>
    </source>
</evidence>
<sequence>MVRRKVEIKAIEEKSKRHTTFTKRRQGLFKKAKDLCTNFEAEAALITFSKAGNVFAFGHPAVDPVVNRYLSDNTSSSLTVNVNGNSNGNERMHGGNRMVEEEEMPPLSEAERKIQEVMGKGGQEWNLAIGELGLNELDKLEADIENIKRITAARAMEIVASGENQELDCFGKDSIVPYPYYNLRR</sequence>
<dbReference type="EMBL" id="JBFOLJ010000003">
    <property type="protein sequence ID" value="KAL2550978.1"/>
    <property type="molecule type" value="Genomic_DNA"/>
</dbReference>
<dbReference type="GO" id="GO:0003677">
    <property type="term" value="F:DNA binding"/>
    <property type="evidence" value="ECO:0007669"/>
    <property type="project" value="UniProtKB-KW"/>
</dbReference>
<keyword evidence="3" id="KW-0238">DNA-binding</keyword>
<evidence type="ECO:0000259" key="6">
    <source>
        <dbReference type="PROSITE" id="PS50066"/>
    </source>
</evidence>
<keyword evidence="4" id="KW-0804">Transcription</keyword>
<dbReference type="PANTHER" id="PTHR11945:SF779">
    <property type="entry name" value="AGAMOUS-LIKE MADS-BOX PROTEIN AGL61"/>
    <property type="match status" value="1"/>
</dbReference>
<feature type="domain" description="MADS-box" evidence="6">
    <location>
        <begin position="1"/>
        <end position="61"/>
    </location>
</feature>
<evidence type="ECO:0000256" key="3">
    <source>
        <dbReference type="ARBA" id="ARBA00023125"/>
    </source>
</evidence>
<dbReference type="Pfam" id="PF00319">
    <property type="entry name" value="SRF-TF"/>
    <property type="match status" value="1"/>
</dbReference>
<keyword evidence="5" id="KW-0539">Nucleus</keyword>
<comment type="subcellular location">
    <subcellularLocation>
        <location evidence="1">Nucleus</location>
    </subcellularLocation>
</comment>
<evidence type="ECO:0000313" key="8">
    <source>
        <dbReference type="EMBL" id="KAL2551120.1"/>
    </source>
</evidence>
<organism evidence="7 9">
    <name type="scientific">Forsythia ovata</name>
    <dbReference type="NCBI Taxonomy" id="205694"/>
    <lineage>
        <taxon>Eukaryota</taxon>
        <taxon>Viridiplantae</taxon>
        <taxon>Streptophyta</taxon>
        <taxon>Embryophyta</taxon>
        <taxon>Tracheophyta</taxon>
        <taxon>Spermatophyta</taxon>
        <taxon>Magnoliopsida</taxon>
        <taxon>eudicotyledons</taxon>
        <taxon>Gunneridae</taxon>
        <taxon>Pentapetalae</taxon>
        <taxon>asterids</taxon>
        <taxon>lamiids</taxon>
        <taxon>Lamiales</taxon>
        <taxon>Oleaceae</taxon>
        <taxon>Forsythieae</taxon>
        <taxon>Forsythia</taxon>
    </lineage>
</organism>
<dbReference type="SMART" id="SM00432">
    <property type="entry name" value="MADS"/>
    <property type="match status" value="1"/>
</dbReference>
<name>A0ABD1WMR4_9LAMI</name>
<accession>A0ABD1WMR4</accession>
<protein>
    <submittedName>
        <fullName evidence="7">Agamous-like MADS-box protein AGL62</fullName>
    </submittedName>
</protein>
<keyword evidence="2" id="KW-0805">Transcription regulation</keyword>
<dbReference type="SUPFAM" id="SSF55455">
    <property type="entry name" value="SRF-like"/>
    <property type="match status" value="1"/>
</dbReference>
<keyword evidence="9" id="KW-1185">Reference proteome</keyword>
<dbReference type="PANTHER" id="PTHR11945">
    <property type="entry name" value="MADS BOX PROTEIN"/>
    <property type="match status" value="1"/>
</dbReference>
<gene>
    <name evidence="7" type="ORF">Fot_12508</name>
    <name evidence="8" type="ORF">Fot_12650</name>
</gene>
<evidence type="ECO:0000313" key="7">
    <source>
        <dbReference type="EMBL" id="KAL2550978.1"/>
    </source>
</evidence>
<reference evidence="9" key="2">
    <citation type="submission" date="2024-07" db="EMBL/GenBank/DDBJ databases">
        <title>Two chromosome-level genome assemblies of Korean endemic species Abeliophyllum distichum and Forsythia ovata (Oleaceae).</title>
        <authorList>
            <person name="Jang H."/>
        </authorList>
    </citation>
    <scope>NUCLEOTIDE SEQUENCE [LARGE SCALE GENOMIC DNA]</scope>
</reference>
<dbReference type="InterPro" id="IPR002100">
    <property type="entry name" value="TF_MADSbox"/>
</dbReference>
<dbReference type="Proteomes" id="UP001604277">
    <property type="component" value="Unassembled WGS sequence"/>
</dbReference>
<reference evidence="7" key="1">
    <citation type="submission" date="2024-07" db="EMBL/GenBank/DDBJ databases">
        <title>Two chromosome-level genome assemblies of Korean endemic species Abeliophyllum distichum and Forsythia ovata (Oleaceae).</title>
        <authorList>
            <person name="Mun J.H."/>
        </authorList>
    </citation>
    <scope>NUCLEOTIDE SEQUENCE</scope>
    <source>
        <strain evidence="7">KNKB202402200001</strain>
        <tissue evidence="7">Leaf</tissue>
    </source>
</reference>
<evidence type="ECO:0000313" key="9">
    <source>
        <dbReference type="Proteomes" id="UP001604277"/>
    </source>
</evidence>
<dbReference type="InterPro" id="IPR036879">
    <property type="entry name" value="TF_MADSbox_sf"/>
</dbReference>
<dbReference type="Gene3D" id="3.40.1810.10">
    <property type="entry name" value="Transcription factor, MADS-box"/>
    <property type="match status" value="1"/>
</dbReference>
<dbReference type="AlphaFoldDB" id="A0ABD1WMR4"/>
<evidence type="ECO:0000256" key="4">
    <source>
        <dbReference type="ARBA" id="ARBA00023163"/>
    </source>
</evidence>
<dbReference type="PRINTS" id="PR00404">
    <property type="entry name" value="MADSDOMAIN"/>
</dbReference>